<name>A0A8J7LSB5_9FLAO</name>
<comment type="caution">
    <text evidence="1">The sequence shown here is derived from an EMBL/GenBank/DDBJ whole genome shotgun (WGS) entry which is preliminary data.</text>
</comment>
<dbReference type="PROSITE" id="PS51257">
    <property type="entry name" value="PROKAR_LIPOPROTEIN"/>
    <property type="match status" value="1"/>
</dbReference>
<dbReference type="SUPFAM" id="SSF51445">
    <property type="entry name" value="(Trans)glycosidases"/>
    <property type="match status" value="1"/>
</dbReference>
<dbReference type="InterPro" id="IPR017853">
    <property type="entry name" value="GH"/>
</dbReference>
<reference evidence="1" key="1">
    <citation type="submission" date="2020-12" db="EMBL/GenBank/DDBJ databases">
        <title>Snuella sp. nov., isolated from sediment in Incheon.</title>
        <authorList>
            <person name="Kim W."/>
        </authorList>
    </citation>
    <scope>NUCLEOTIDE SEQUENCE</scope>
    <source>
        <strain evidence="1">CAU 1569</strain>
    </source>
</reference>
<dbReference type="AlphaFoldDB" id="A0A8J7LSB5"/>
<gene>
    <name evidence="1" type="ORF">JF259_09135</name>
</gene>
<evidence type="ECO:0000313" key="1">
    <source>
        <dbReference type="EMBL" id="MBJ6368250.1"/>
    </source>
</evidence>
<dbReference type="Proteomes" id="UP000610931">
    <property type="component" value="Unassembled WGS sequence"/>
</dbReference>
<accession>A0A8J7LSB5</accession>
<dbReference type="EMBL" id="JAELVQ010000009">
    <property type="protein sequence ID" value="MBJ6368250.1"/>
    <property type="molecule type" value="Genomic_DNA"/>
</dbReference>
<sequence>MIKKTIFTLFAVAIILGCSNKNEVQSLVPTSVGSSPNYWCTWYWQNYLILKGKEVTNPDARTVYTNEAAREGVNEETIFGQDGMAKVMLPRTRSDYYFVIDHGWQDKRIKDNTFFTLIMDTLDFPRYAYLEPKERIKQMNSDIKALGWKGLGLWVRGNPTENEMRKFVEWSKYAGIEYWKIDGGDTQHFYASKIKNDIYPQLTLEHITGAGPVNPKWDIPNLSLYPSVYSSKEMVSQDLDASLDSKTQKVEQSLETIKNTDVFRTYDAAPLLVSTTTMQRIHDILVQTAGKPEYKALLNIQDDCNVAAALGLVVAVKRHPMNTPRMYKGKDFHLQISGDRHVDKRLNEMDRFALWQRIAPPMPAGYGSYQFSKHNLIDSIVFHKNDTWYKAAHGKMVRQSAPAIMTRNMPLPKVEYKNLAPYVMASKFPNGAVAIATEGRVTPENSWVHPKAKIELKELEINKPIGIFGYYEDLTLNFKTELSNDIKILGQDLLSHKAIDISNKVHIDHNKIILSGDLIEELGTMAGEKGDKSVPGMVIKIISN</sequence>
<dbReference type="RefSeq" id="WP_199115007.1">
    <property type="nucleotide sequence ID" value="NZ_JAELVQ010000009.1"/>
</dbReference>
<evidence type="ECO:0008006" key="3">
    <source>
        <dbReference type="Google" id="ProtNLM"/>
    </source>
</evidence>
<organism evidence="1 2">
    <name type="scientific">Snuella sedimenti</name>
    <dbReference type="NCBI Taxonomy" id="2798802"/>
    <lineage>
        <taxon>Bacteria</taxon>
        <taxon>Pseudomonadati</taxon>
        <taxon>Bacteroidota</taxon>
        <taxon>Flavobacteriia</taxon>
        <taxon>Flavobacteriales</taxon>
        <taxon>Flavobacteriaceae</taxon>
        <taxon>Snuella</taxon>
    </lineage>
</organism>
<evidence type="ECO:0000313" key="2">
    <source>
        <dbReference type="Proteomes" id="UP000610931"/>
    </source>
</evidence>
<proteinExistence type="predicted"/>
<protein>
    <recommendedName>
        <fullName evidence="3">Glycoside hydrolase</fullName>
    </recommendedName>
</protein>
<keyword evidence="2" id="KW-1185">Reference proteome</keyword>